<dbReference type="NCBIfam" id="TIGR02664">
    <property type="entry name" value="nitr_red_assoc"/>
    <property type="match status" value="1"/>
</dbReference>
<protein>
    <recommendedName>
        <fullName evidence="3">Nitrate reductase associated protein</fullName>
    </recommendedName>
</protein>
<reference evidence="1 2" key="1">
    <citation type="submission" date="2019-03" db="EMBL/GenBank/DDBJ databases">
        <title>Dyadobacter AR-3-6 sp. nov., isolated from arctic soil.</title>
        <authorList>
            <person name="Chaudhary D.K."/>
        </authorList>
    </citation>
    <scope>NUCLEOTIDE SEQUENCE [LARGE SCALE GENOMIC DNA]</scope>
    <source>
        <strain evidence="1 2">AR-3-6</strain>
    </source>
</reference>
<dbReference type="RefSeq" id="WP_131956973.1">
    <property type="nucleotide sequence ID" value="NZ_SMFL01000002.1"/>
</dbReference>
<name>A0A4R5DS96_9BACT</name>
<keyword evidence="2" id="KW-1185">Reference proteome</keyword>
<organism evidence="1 2">
    <name type="scientific">Dyadobacter psychrotolerans</name>
    <dbReference type="NCBI Taxonomy" id="2541721"/>
    <lineage>
        <taxon>Bacteria</taxon>
        <taxon>Pseudomonadati</taxon>
        <taxon>Bacteroidota</taxon>
        <taxon>Cytophagia</taxon>
        <taxon>Cytophagales</taxon>
        <taxon>Spirosomataceae</taxon>
        <taxon>Dyadobacter</taxon>
    </lineage>
</organism>
<dbReference type="Proteomes" id="UP000294850">
    <property type="component" value="Unassembled WGS sequence"/>
</dbReference>
<dbReference type="OrthoDB" id="7263223at2"/>
<accession>A0A4R5DS96</accession>
<gene>
    <name evidence="1" type="ORF">E0F88_04735</name>
</gene>
<proteinExistence type="predicted"/>
<evidence type="ECO:0008006" key="3">
    <source>
        <dbReference type="Google" id="ProtNLM"/>
    </source>
</evidence>
<dbReference type="AlphaFoldDB" id="A0A4R5DS96"/>
<comment type="caution">
    <text evidence="1">The sequence shown here is derived from an EMBL/GenBank/DDBJ whole genome shotgun (WGS) entry which is preliminary data.</text>
</comment>
<dbReference type="InterPro" id="IPR013481">
    <property type="entry name" value="NarM"/>
</dbReference>
<sequence length="158" mass="18423">MKTVQVSPFFFAFESDFVDTLKCVPMIVRYKLDSCGVKLKLHEWAKFSVEQKQKLAYLACYKESEIKDYGRFVKQLVFDQFRYNASLLAEVNDSWNFLNQVPQEVQQKAFEWNCSPLTLKQWISLNTLQRFALVKLSRSGHEGKNFSVALAEFKISGK</sequence>
<dbReference type="EMBL" id="SMFL01000002">
    <property type="protein sequence ID" value="TDE17209.1"/>
    <property type="molecule type" value="Genomic_DNA"/>
</dbReference>
<dbReference type="Pfam" id="PF09655">
    <property type="entry name" value="Nitr_red_assoc"/>
    <property type="match status" value="1"/>
</dbReference>
<evidence type="ECO:0000313" key="1">
    <source>
        <dbReference type="EMBL" id="TDE17209.1"/>
    </source>
</evidence>
<evidence type="ECO:0000313" key="2">
    <source>
        <dbReference type="Proteomes" id="UP000294850"/>
    </source>
</evidence>